<protein>
    <submittedName>
        <fullName evidence="2">Uncharacterized protein</fullName>
    </submittedName>
</protein>
<organism evidence="2 3">
    <name type="scientific">Caerostris extrusa</name>
    <name type="common">Bark spider</name>
    <name type="synonym">Caerostris bankana</name>
    <dbReference type="NCBI Taxonomy" id="172846"/>
    <lineage>
        <taxon>Eukaryota</taxon>
        <taxon>Metazoa</taxon>
        <taxon>Ecdysozoa</taxon>
        <taxon>Arthropoda</taxon>
        <taxon>Chelicerata</taxon>
        <taxon>Arachnida</taxon>
        <taxon>Araneae</taxon>
        <taxon>Araneomorphae</taxon>
        <taxon>Entelegynae</taxon>
        <taxon>Araneoidea</taxon>
        <taxon>Araneidae</taxon>
        <taxon>Caerostris</taxon>
    </lineage>
</organism>
<keyword evidence="1" id="KW-0472">Membrane</keyword>
<sequence length="115" mass="13391">MQKHILWILNRNTMMKRAHSIKSLVLNAPPLHSYKSKTFLFDEDLWLLIAVSDILCTILWLTHFITHLSKTLVTDQWISIVEDCTTRGIALFPLSETRTKKVTYSNRKSSCNMIN</sequence>
<evidence type="ECO:0000313" key="3">
    <source>
        <dbReference type="Proteomes" id="UP001054945"/>
    </source>
</evidence>
<dbReference type="EMBL" id="BPLR01011070">
    <property type="protein sequence ID" value="GIY44001.1"/>
    <property type="molecule type" value="Genomic_DNA"/>
</dbReference>
<dbReference type="Proteomes" id="UP001054945">
    <property type="component" value="Unassembled WGS sequence"/>
</dbReference>
<accession>A0AAV4TEZ3</accession>
<reference evidence="2 3" key="1">
    <citation type="submission" date="2021-06" db="EMBL/GenBank/DDBJ databases">
        <title>Caerostris extrusa draft genome.</title>
        <authorList>
            <person name="Kono N."/>
            <person name="Arakawa K."/>
        </authorList>
    </citation>
    <scope>NUCLEOTIDE SEQUENCE [LARGE SCALE GENOMIC DNA]</scope>
</reference>
<evidence type="ECO:0000313" key="2">
    <source>
        <dbReference type="EMBL" id="GIY44001.1"/>
    </source>
</evidence>
<name>A0AAV4TEZ3_CAEEX</name>
<keyword evidence="1" id="KW-0812">Transmembrane</keyword>
<keyword evidence="1" id="KW-1133">Transmembrane helix</keyword>
<evidence type="ECO:0000256" key="1">
    <source>
        <dbReference type="SAM" id="Phobius"/>
    </source>
</evidence>
<comment type="caution">
    <text evidence="2">The sequence shown here is derived from an EMBL/GenBank/DDBJ whole genome shotgun (WGS) entry which is preliminary data.</text>
</comment>
<gene>
    <name evidence="2" type="ORF">CEXT_719201</name>
</gene>
<proteinExistence type="predicted"/>
<dbReference type="AlphaFoldDB" id="A0AAV4TEZ3"/>
<feature type="transmembrane region" description="Helical" evidence="1">
    <location>
        <begin position="45"/>
        <end position="65"/>
    </location>
</feature>
<keyword evidence="3" id="KW-1185">Reference proteome</keyword>